<name>A0A8J3D8U6_9BACT</name>
<dbReference type="GO" id="GO:0004659">
    <property type="term" value="F:prenyltransferase activity"/>
    <property type="evidence" value="ECO:0007669"/>
    <property type="project" value="InterPro"/>
</dbReference>
<dbReference type="InterPro" id="IPR000092">
    <property type="entry name" value="Polyprenyl_synt"/>
</dbReference>
<sequence>MDSPVTPVDPLEMLLPLEEDLHACITMELKELEDRLSQHPSLEPAWRSLKAFLRQPGKRLRPLLFLLSYQLFDRKDTPPPRSALRVAGALELFHAFALIHDDLIDCSESRRGKPTLHRALDNDVTSDRRNAQSLALVLGDILFGFAMECFLDPELPPPRAQMAMRYFLRIAQETGMGQAAEIAHLEIPLADINESEIEQTYHLKTTRYTIECPLVLGALLAGADQNTHLALSAFARPLGLAFQIENDLHEVELLPDAAPDLAYDFHCGVKTLLLKRLHDSLPPTDQKLLHTALARSESQEGLSQIALLLAKSGVPLQLRREVRQHFNDARQALRESALPSSQVAFLEAVVEFIQSNRRHSESTAATRPRTA</sequence>
<accession>A0A8J3D8U6</accession>
<dbReference type="SFLD" id="SFLDS00005">
    <property type="entry name" value="Isoprenoid_Synthase_Type_I"/>
    <property type="match status" value="1"/>
</dbReference>
<keyword evidence="6" id="KW-0414">Isoprene biosynthesis</keyword>
<keyword evidence="9" id="KW-1185">Reference proteome</keyword>
<dbReference type="GO" id="GO:0046872">
    <property type="term" value="F:metal ion binding"/>
    <property type="evidence" value="ECO:0007669"/>
    <property type="project" value="UniProtKB-KW"/>
</dbReference>
<comment type="cofactor">
    <cofactor evidence="1">
        <name>Mg(2+)</name>
        <dbReference type="ChEBI" id="CHEBI:18420"/>
    </cofactor>
</comment>
<comment type="similarity">
    <text evidence="2 7">Belongs to the FPP/GGPP synthase family.</text>
</comment>
<dbReference type="SUPFAM" id="SSF48576">
    <property type="entry name" value="Terpenoid synthases"/>
    <property type="match status" value="1"/>
</dbReference>
<gene>
    <name evidence="8" type="primary">idsA</name>
    <name evidence="8" type="ORF">GCM10007047_02300</name>
</gene>
<evidence type="ECO:0000256" key="7">
    <source>
        <dbReference type="RuleBase" id="RU004466"/>
    </source>
</evidence>
<keyword evidence="3 7" id="KW-0808">Transferase</keyword>
<dbReference type="InterPro" id="IPR033749">
    <property type="entry name" value="Polyprenyl_synt_CS"/>
</dbReference>
<evidence type="ECO:0000256" key="3">
    <source>
        <dbReference type="ARBA" id="ARBA00022679"/>
    </source>
</evidence>
<dbReference type="Pfam" id="PF00348">
    <property type="entry name" value="polyprenyl_synt"/>
    <property type="match status" value="1"/>
</dbReference>
<evidence type="ECO:0000313" key="9">
    <source>
        <dbReference type="Proteomes" id="UP000642829"/>
    </source>
</evidence>
<dbReference type="Proteomes" id="UP000642829">
    <property type="component" value="Unassembled WGS sequence"/>
</dbReference>
<dbReference type="PANTHER" id="PTHR43281">
    <property type="entry name" value="FARNESYL DIPHOSPHATE SYNTHASE"/>
    <property type="match status" value="1"/>
</dbReference>
<evidence type="ECO:0000256" key="6">
    <source>
        <dbReference type="ARBA" id="ARBA00023229"/>
    </source>
</evidence>
<dbReference type="PROSITE" id="PS00723">
    <property type="entry name" value="POLYPRENYL_SYNTHASE_1"/>
    <property type="match status" value="1"/>
</dbReference>
<proteinExistence type="inferred from homology"/>
<reference evidence="8" key="2">
    <citation type="submission" date="2020-09" db="EMBL/GenBank/DDBJ databases">
        <authorList>
            <person name="Sun Q."/>
            <person name="Kim S."/>
        </authorList>
    </citation>
    <scope>NUCLEOTIDE SEQUENCE</scope>
    <source>
        <strain evidence="8">KCTC 12870</strain>
    </source>
</reference>
<evidence type="ECO:0000313" key="8">
    <source>
        <dbReference type="EMBL" id="GHB90962.1"/>
    </source>
</evidence>
<evidence type="ECO:0000256" key="5">
    <source>
        <dbReference type="ARBA" id="ARBA00022842"/>
    </source>
</evidence>
<comment type="caution">
    <text evidence="8">The sequence shown here is derived from an EMBL/GenBank/DDBJ whole genome shotgun (WGS) entry which is preliminary data.</text>
</comment>
<dbReference type="PANTHER" id="PTHR43281:SF1">
    <property type="entry name" value="FARNESYL DIPHOSPHATE SYNTHASE"/>
    <property type="match status" value="1"/>
</dbReference>
<dbReference type="Gene3D" id="1.10.600.10">
    <property type="entry name" value="Farnesyl Diphosphate Synthase"/>
    <property type="match status" value="1"/>
</dbReference>
<keyword evidence="4" id="KW-0479">Metal-binding</keyword>
<dbReference type="GO" id="GO:0008299">
    <property type="term" value="P:isoprenoid biosynthetic process"/>
    <property type="evidence" value="ECO:0007669"/>
    <property type="project" value="UniProtKB-KW"/>
</dbReference>
<protein>
    <submittedName>
        <fullName evidence="8">Serralysin</fullName>
    </submittedName>
</protein>
<evidence type="ECO:0000256" key="2">
    <source>
        <dbReference type="ARBA" id="ARBA00006706"/>
    </source>
</evidence>
<reference evidence="8" key="1">
    <citation type="journal article" date="2014" name="Int. J. Syst. Evol. Microbiol.">
        <title>Complete genome sequence of Corynebacterium casei LMG S-19264T (=DSM 44701T), isolated from a smear-ripened cheese.</title>
        <authorList>
            <consortium name="US DOE Joint Genome Institute (JGI-PGF)"/>
            <person name="Walter F."/>
            <person name="Albersmeier A."/>
            <person name="Kalinowski J."/>
            <person name="Ruckert C."/>
        </authorList>
    </citation>
    <scope>NUCLEOTIDE SEQUENCE</scope>
    <source>
        <strain evidence="8">KCTC 12870</strain>
    </source>
</reference>
<evidence type="ECO:0000256" key="4">
    <source>
        <dbReference type="ARBA" id="ARBA00022723"/>
    </source>
</evidence>
<keyword evidence="5" id="KW-0460">Magnesium</keyword>
<evidence type="ECO:0000256" key="1">
    <source>
        <dbReference type="ARBA" id="ARBA00001946"/>
    </source>
</evidence>
<dbReference type="InterPro" id="IPR008949">
    <property type="entry name" value="Isoprenoid_synthase_dom_sf"/>
</dbReference>
<dbReference type="AlphaFoldDB" id="A0A8J3D8U6"/>
<organism evidence="8 9">
    <name type="scientific">Cerasicoccus arenae</name>
    <dbReference type="NCBI Taxonomy" id="424488"/>
    <lineage>
        <taxon>Bacteria</taxon>
        <taxon>Pseudomonadati</taxon>
        <taxon>Verrucomicrobiota</taxon>
        <taxon>Opitutia</taxon>
        <taxon>Puniceicoccales</taxon>
        <taxon>Cerasicoccaceae</taxon>
        <taxon>Cerasicoccus</taxon>
    </lineage>
</organism>
<dbReference type="EMBL" id="BMXG01000001">
    <property type="protein sequence ID" value="GHB90962.1"/>
    <property type="molecule type" value="Genomic_DNA"/>
</dbReference>